<dbReference type="Gene3D" id="1.10.8.430">
    <property type="entry name" value="Helical domain of apoptotic protease-activating factors"/>
    <property type="match status" value="1"/>
</dbReference>
<dbReference type="GO" id="GO:0006952">
    <property type="term" value="P:defense response"/>
    <property type="evidence" value="ECO:0007669"/>
    <property type="project" value="InterPro"/>
</dbReference>
<dbReference type="HOGENOM" id="CLU_644586_0_0_1"/>
<dbReference type="Proteomes" id="UP000017836">
    <property type="component" value="Unassembled WGS sequence"/>
</dbReference>
<accession>U5CYL3</accession>
<dbReference type="Gramene" id="ERN15264">
    <property type="protein sequence ID" value="ERN15264"/>
    <property type="gene ID" value="AMTR_s00056p00218170"/>
</dbReference>
<feature type="domain" description="NB-ARC" evidence="3">
    <location>
        <begin position="25"/>
        <end position="141"/>
    </location>
</feature>
<dbReference type="InterPro" id="IPR042197">
    <property type="entry name" value="Apaf_helical"/>
</dbReference>
<evidence type="ECO:0000313" key="5">
    <source>
        <dbReference type="EMBL" id="ERN15264.1"/>
    </source>
</evidence>
<dbReference type="EMBL" id="KI392510">
    <property type="protein sequence ID" value="ERN15264.1"/>
    <property type="molecule type" value="Genomic_DNA"/>
</dbReference>
<reference evidence="5" key="1">
    <citation type="submission" date="2013-08" db="EMBL/GenBank/DDBJ databases">
        <authorList>
            <person name="Albert V.A."/>
            <person name="Barbazuk W.B."/>
            <person name="Chamala S."/>
            <person name="Chanderbali A.S."/>
            <person name="dePamphilis C.W."/>
            <person name="Der J.P."/>
            <person name="Estill J.C."/>
            <person name="Leebens-Mack J."/>
            <person name="Ma H."/>
            <person name="Palmer J.D."/>
            <person name="Rounsley S."/>
            <person name="Sankoff D."/>
            <person name="Schuster S.C."/>
            <person name="Soltis D.E."/>
            <person name="Soltis P.S."/>
            <person name="Wessler S.R."/>
            <person name="Wing R.A."/>
        </authorList>
    </citation>
    <scope>NUCLEOTIDE SEQUENCE</scope>
    <source>
        <tissue evidence="5">Leaf</tissue>
    </source>
</reference>
<keyword evidence="1" id="KW-0433">Leucine-rich repeat</keyword>
<dbReference type="AlphaFoldDB" id="U5CYL3"/>
<name>U5CYL3_AMBTC</name>
<dbReference type="InterPro" id="IPR058192">
    <property type="entry name" value="WHD_ROQ1-like"/>
</dbReference>
<dbReference type="Pfam" id="PF23282">
    <property type="entry name" value="WHD_ROQ1"/>
    <property type="match status" value="1"/>
</dbReference>
<dbReference type="PANTHER" id="PTHR11017">
    <property type="entry name" value="LEUCINE-RICH REPEAT-CONTAINING PROTEIN"/>
    <property type="match status" value="1"/>
</dbReference>
<protein>
    <submittedName>
        <fullName evidence="5">Uncharacterized protein</fullName>
    </submittedName>
</protein>
<evidence type="ECO:0000259" key="3">
    <source>
        <dbReference type="Pfam" id="PF00931"/>
    </source>
</evidence>
<organism evidence="5 6">
    <name type="scientific">Amborella trichopoda</name>
    <dbReference type="NCBI Taxonomy" id="13333"/>
    <lineage>
        <taxon>Eukaryota</taxon>
        <taxon>Viridiplantae</taxon>
        <taxon>Streptophyta</taxon>
        <taxon>Embryophyta</taxon>
        <taxon>Tracheophyta</taxon>
        <taxon>Spermatophyta</taxon>
        <taxon>Magnoliopsida</taxon>
        <taxon>Amborellales</taxon>
        <taxon>Amborellaceae</taxon>
        <taxon>Amborella</taxon>
    </lineage>
</organism>
<dbReference type="OMA" id="DICHCEQ"/>
<dbReference type="PANTHER" id="PTHR11017:SF385">
    <property type="entry name" value="DISEASE RESISTANCE PROTEIN (TIR-NBS-LRR CLASS)-RELATED"/>
    <property type="match status" value="1"/>
</dbReference>
<dbReference type="eggNOG" id="ENOG502QQJE">
    <property type="taxonomic scope" value="Eukaryota"/>
</dbReference>
<dbReference type="GO" id="GO:0043531">
    <property type="term" value="F:ADP binding"/>
    <property type="evidence" value="ECO:0007669"/>
    <property type="project" value="InterPro"/>
</dbReference>
<evidence type="ECO:0000256" key="2">
    <source>
        <dbReference type="SAM" id="SignalP"/>
    </source>
</evidence>
<dbReference type="PRINTS" id="PR00364">
    <property type="entry name" value="DISEASERSIST"/>
</dbReference>
<dbReference type="Gene3D" id="3.80.10.10">
    <property type="entry name" value="Ribonuclease Inhibitor"/>
    <property type="match status" value="1"/>
</dbReference>
<dbReference type="SUPFAM" id="SSF52047">
    <property type="entry name" value="RNI-like"/>
    <property type="match status" value="1"/>
</dbReference>
<keyword evidence="6" id="KW-1185">Reference proteome</keyword>
<proteinExistence type="predicted"/>
<sequence>MLPLTLSGSIFGLMICFLSDIRESSKTNGVVNLQRQLLKELFDEVDPSIFNADRGINVIKNKIGSKKVLVVFDDIDDDKQLENLVGNRDWYCQGSRIIVTTRDEHVLNVHNRVESNHIYKLEALDHIQSLELFSWCAFQRNQPIPEFVQLSKDVISIACGLPLALEVLGCYLCDKLNIEEWEEAIMNLKRIPANDVMRKLRISCGFPASISIKKLLQRSLIKIDDWDGLQMHNRLRDMGRQIVELENLDDHGKRSRLRRCHYYVEELQENFGKLTSFKDFQVKQQLQFDKASIYFSGLCSMEELFARDCNLQGVIADDFEKLSKLKKLDLYGNKNMQGLPRSMKGLSQLEDMDICHCEQLVTIPELPSSSKCLHASDCYEVSEPDDKLLAEHMANQGLIMKRSVVMRKLKKRKIRGWASLILIMLV</sequence>
<dbReference type="InterPro" id="IPR032675">
    <property type="entry name" value="LRR_dom_sf"/>
</dbReference>
<feature type="signal peptide" evidence="2">
    <location>
        <begin position="1"/>
        <end position="16"/>
    </location>
</feature>
<evidence type="ECO:0000313" key="6">
    <source>
        <dbReference type="Proteomes" id="UP000017836"/>
    </source>
</evidence>
<feature type="chain" id="PRO_5005376239" evidence="2">
    <location>
        <begin position="17"/>
        <end position="426"/>
    </location>
</feature>
<dbReference type="SUPFAM" id="SSF52540">
    <property type="entry name" value="P-loop containing nucleoside triphosphate hydrolases"/>
    <property type="match status" value="1"/>
</dbReference>
<dbReference type="InterPro" id="IPR044974">
    <property type="entry name" value="Disease_R_plants"/>
</dbReference>
<dbReference type="Pfam" id="PF00931">
    <property type="entry name" value="NB-ARC"/>
    <property type="match status" value="1"/>
</dbReference>
<keyword evidence="2" id="KW-0732">Signal</keyword>
<evidence type="ECO:0000256" key="1">
    <source>
        <dbReference type="ARBA" id="ARBA00022614"/>
    </source>
</evidence>
<dbReference type="InterPro" id="IPR027417">
    <property type="entry name" value="P-loop_NTPase"/>
</dbReference>
<evidence type="ECO:0000259" key="4">
    <source>
        <dbReference type="Pfam" id="PF23282"/>
    </source>
</evidence>
<gene>
    <name evidence="5" type="ORF">AMTR_s00056p00218170</name>
</gene>
<dbReference type="Gene3D" id="3.40.50.300">
    <property type="entry name" value="P-loop containing nucleotide triphosphate hydrolases"/>
    <property type="match status" value="1"/>
</dbReference>
<feature type="domain" description="Disease resistance protein Roq1-like winged-helix" evidence="4">
    <location>
        <begin position="199"/>
        <end position="243"/>
    </location>
</feature>
<dbReference type="InterPro" id="IPR002182">
    <property type="entry name" value="NB-ARC"/>
</dbReference>